<organism evidence="3">
    <name type="scientific">Spongospora subterranea</name>
    <dbReference type="NCBI Taxonomy" id="70186"/>
    <lineage>
        <taxon>Eukaryota</taxon>
        <taxon>Sar</taxon>
        <taxon>Rhizaria</taxon>
        <taxon>Endomyxa</taxon>
        <taxon>Phytomyxea</taxon>
        <taxon>Plasmodiophorida</taxon>
        <taxon>Plasmodiophoridae</taxon>
        <taxon>Spongospora</taxon>
    </lineage>
</organism>
<evidence type="ECO:0000256" key="1">
    <source>
        <dbReference type="SAM" id="Coils"/>
    </source>
</evidence>
<feature type="coiled-coil region" evidence="1">
    <location>
        <begin position="89"/>
        <end position="116"/>
    </location>
</feature>
<sequence length="153" mass="16909">MTDSSEYIPASTSESSDSADAKDHAESLLKAKRLMGMAPHEIASYSQIQLYRDGKPEQVLGELPVLDEFMQLKQQSSTVRIDNMLQVSKKLASFNAEAAKKAKQEAENKQMSKQAKVFGIDDNDLEVYTAHEKVSKIFGDAPPKDAFPDGAKR</sequence>
<accession>A0A0H5RRJ0</accession>
<proteinExistence type="predicted"/>
<feature type="region of interest" description="Disordered" evidence="2">
    <location>
        <begin position="1"/>
        <end position="24"/>
    </location>
</feature>
<name>A0A0H5RRJ0_9EUKA</name>
<dbReference type="AlphaFoldDB" id="A0A0H5RRJ0"/>
<reference evidence="3" key="1">
    <citation type="submission" date="2015-04" db="EMBL/GenBank/DDBJ databases">
        <title>The genome sequence of the plant pathogenic Rhizarian Plasmodiophora brassicae reveals insights in its biotrophic life cycle and the origin of chitin synthesis.</title>
        <authorList>
            <person name="Schwelm A."/>
            <person name="Fogelqvist J."/>
            <person name="Knaust A."/>
            <person name="Julke S."/>
            <person name="Lilja T."/>
            <person name="Dhandapani V."/>
            <person name="Bonilla-Rosso G."/>
            <person name="Karlsson M."/>
            <person name="Shevchenko A."/>
            <person name="Choi S.R."/>
            <person name="Kim H.G."/>
            <person name="Park J.Y."/>
            <person name="Lim Y.P."/>
            <person name="Ludwig-Muller J."/>
            <person name="Dixelius C."/>
        </authorList>
    </citation>
    <scope>NUCLEOTIDE SEQUENCE</scope>
    <source>
        <tissue evidence="3">Potato root galls</tissue>
    </source>
</reference>
<evidence type="ECO:0000256" key="2">
    <source>
        <dbReference type="SAM" id="MobiDB-lite"/>
    </source>
</evidence>
<keyword evidence="1" id="KW-0175">Coiled coil</keyword>
<dbReference type="EMBL" id="HACM01010877">
    <property type="protein sequence ID" value="CRZ11319.1"/>
    <property type="molecule type" value="Transcribed_RNA"/>
</dbReference>
<evidence type="ECO:0000313" key="3">
    <source>
        <dbReference type="EMBL" id="CRZ11319.1"/>
    </source>
</evidence>
<protein>
    <submittedName>
        <fullName evidence="3">Uncharacterized protein</fullName>
    </submittedName>
</protein>